<dbReference type="AlphaFoldDB" id="A0AAN7KMB4"/>
<reference evidence="4 5" key="1">
    <citation type="journal article" date="2023" name="Hortic Res">
        <title>Pangenome of water caltrop reveals structural variations and asymmetric subgenome divergence after allopolyploidization.</title>
        <authorList>
            <person name="Zhang X."/>
            <person name="Chen Y."/>
            <person name="Wang L."/>
            <person name="Yuan Y."/>
            <person name="Fang M."/>
            <person name="Shi L."/>
            <person name="Lu R."/>
            <person name="Comes H.P."/>
            <person name="Ma Y."/>
            <person name="Chen Y."/>
            <person name="Huang G."/>
            <person name="Zhou Y."/>
            <person name="Zheng Z."/>
            <person name="Qiu Y."/>
        </authorList>
    </citation>
    <scope>NUCLEOTIDE SEQUENCE [LARGE SCALE GENOMIC DNA]</scope>
    <source>
        <tissue evidence="4">Roots</tissue>
    </source>
</reference>
<dbReference type="Proteomes" id="UP001345219">
    <property type="component" value="Chromosome 3"/>
</dbReference>
<sequence length="547" mass="60223">MNTSQYMDKRIMDLASSTNVQTQNKDFIDLMKHPEEERHSGRSDDCGGNEIDGLKVEEIVPSYDFQPIRPASTVLSSPKSFSFDGGSSSRAWGSLDSKTNSSIPIQNYSSLDPFEPVKVIPDKDQHARSASIVTEVDQTIKEHIENVLHVLDGISARLTQLESRTRKLENSVDDLKVTAGNNYGNTEGKMKQLENLLREVHNGVEVIKDKQETMEGKLQLAKLQMSKPDHHPQQTHNTANVDSMQPPQPSLPQQPHVPQHAPPPSSAPFQQSGPHLPHSMTPLLPHQIVLPSVPMSNQFPHPPNPSIPQQEPYLPPPPPNQPQEAPNQQYQLSHAAQKNQQYLPPQQPPYSQPEHQPQQPAQHQLSLGQHSEEPPYIQYPPPGFRQPPPPQPPQSGIPPSQQLYGPPSQMYKPPPPGRPNLGFSSDPYPYSLPSAQYGSNSPMKLPHQHSQSSGGGGYPQLPTARVLPQALPTASGINSGPGSNGTGNRPPVDDVVEKVASMGFPRDQVKATVRKLTHDGQSVDLNMVLDKLMNDSSVQPPRGWFGR</sequence>
<keyword evidence="1" id="KW-0175">Coiled coil</keyword>
<dbReference type="PANTHER" id="PTHR31805:SF14">
    <property type="entry name" value="RECEPTOR-LIKE KINASE, PUTATIVE (DUF1421)-RELATED"/>
    <property type="match status" value="1"/>
</dbReference>
<evidence type="ECO:0000256" key="2">
    <source>
        <dbReference type="SAM" id="MobiDB-lite"/>
    </source>
</evidence>
<organism evidence="4 5">
    <name type="scientific">Trapa incisa</name>
    <dbReference type="NCBI Taxonomy" id="236973"/>
    <lineage>
        <taxon>Eukaryota</taxon>
        <taxon>Viridiplantae</taxon>
        <taxon>Streptophyta</taxon>
        <taxon>Embryophyta</taxon>
        <taxon>Tracheophyta</taxon>
        <taxon>Spermatophyta</taxon>
        <taxon>Magnoliopsida</taxon>
        <taxon>eudicotyledons</taxon>
        <taxon>Gunneridae</taxon>
        <taxon>Pentapetalae</taxon>
        <taxon>rosids</taxon>
        <taxon>malvids</taxon>
        <taxon>Myrtales</taxon>
        <taxon>Lythraceae</taxon>
        <taxon>Trapa</taxon>
    </lineage>
</organism>
<accession>A0AAN7KMB4</accession>
<dbReference type="Pfam" id="PF07223">
    <property type="entry name" value="DUF1421"/>
    <property type="match status" value="1"/>
</dbReference>
<comment type="caution">
    <text evidence="4">The sequence shown here is derived from an EMBL/GenBank/DDBJ whole genome shotgun (WGS) entry which is preliminary data.</text>
</comment>
<gene>
    <name evidence="4" type="ORF">SAY87_002885</name>
</gene>
<evidence type="ECO:0000259" key="3">
    <source>
        <dbReference type="Pfam" id="PF07223"/>
    </source>
</evidence>
<feature type="compositionally biased region" description="Polar residues" evidence="2">
    <location>
        <begin position="433"/>
        <end position="442"/>
    </location>
</feature>
<feature type="compositionally biased region" description="Pro residues" evidence="2">
    <location>
        <begin position="377"/>
        <end position="396"/>
    </location>
</feature>
<protein>
    <recommendedName>
        <fullName evidence="3">DUF1421 domain-containing protein</fullName>
    </recommendedName>
</protein>
<feature type="compositionally biased region" description="Low complexity" evidence="2">
    <location>
        <begin position="322"/>
        <end position="344"/>
    </location>
</feature>
<name>A0AAN7KMB4_9MYRT</name>
<feature type="compositionally biased region" description="Low complexity" evidence="2">
    <location>
        <begin position="352"/>
        <end position="364"/>
    </location>
</feature>
<dbReference type="EMBL" id="JAXIOK010000006">
    <property type="protein sequence ID" value="KAK4767744.1"/>
    <property type="molecule type" value="Genomic_DNA"/>
</dbReference>
<proteinExistence type="predicted"/>
<evidence type="ECO:0000256" key="1">
    <source>
        <dbReference type="SAM" id="Coils"/>
    </source>
</evidence>
<feature type="compositionally biased region" description="Polar residues" evidence="2">
    <location>
        <begin position="234"/>
        <end position="243"/>
    </location>
</feature>
<dbReference type="PANTHER" id="PTHR31805">
    <property type="entry name" value="RECEPTOR-LIKE KINASE, PUTATIVE (DUF1421)-RELATED"/>
    <property type="match status" value="1"/>
</dbReference>
<dbReference type="InterPro" id="IPR010820">
    <property type="entry name" value="DUF1421"/>
</dbReference>
<feature type="region of interest" description="Disordered" evidence="2">
    <location>
        <begin position="224"/>
        <end position="492"/>
    </location>
</feature>
<keyword evidence="5" id="KW-1185">Reference proteome</keyword>
<feature type="domain" description="DUF1421" evidence="3">
    <location>
        <begin position="492"/>
        <end position="536"/>
    </location>
</feature>
<evidence type="ECO:0000313" key="4">
    <source>
        <dbReference type="EMBL" id="KAK4767744.1"/>
    </source>
</evidence>
<feature type="coiled-coil region" evidence="1">
    <location>
        <begin position="151"/>
        <end position="210"/>
    </location>
</feature>
<evidence type="ECO:0000313" key="5">
    <source>
        <dbReference type="Proteomes" id="UP001345219"/>
    </source>
</evidence>